<gene>
    <name evidence="1" type="ORF">NDU88_006896</name>
</gene>
<sequence>MFKTVDTSGSVSVSKDVAVPGRSLVSEQDTAGERGVEQDWFYPSPSPYIATIASHSREVSNEGFCCVQLAGLSWGAELSRGGRLRQDLSVGYFGECRPDTGSTRTTRRVVSLKQTPVGYFGFESYEPGEQD</sequence>
<protein>
    <submittedName>
        <fullName evidence="1">Uncharacterized protein</fullName>
    </submittedName>
</protein>
<dbReference type="AlphaFoldDB" id="A0AAV7SR85"/>
<proteinExistence type="predicted"/>
<keyword evidence="2" id="KW-1185">Reference proteome</keyword>
<comment type="caution">
    <text evidence="1">The sequence shown here is derived from an EMBL/GenBank/DDBJ whole genome shotgun (WGS) entry which is preliminary data.</text>
</comment>
<evidence type="ECO:0000313" key="1">
    <source>
        <dbReference type="EMBL" id="KAJ1166496.1"/>
    </source>
</evidence>
<dbReference type="EMBL" id="JANPWB010000008">
    <property type="protein sequence ID" value="KAJ1166496.1"/>
    <property type="molecule type" value="Genomic_DNA"/>
</dbReference>
<evidence type="ECO:0000313" key="2">
    <source>
        <dbReference type="Proteomes" id="UP001066276"/>
    </source>
</evidence>
<reference evidence="1" key="1">
    <citation type="journal article" date="2022" name="bioRxiv">
        <title>Sequencing and chromosome-scale assembly of the giantPleurodeles waltlgenome.</title>
        <authorList>
            <person name="Brown T."/>
            <person name="Elewa A."/>
            <person name="Iarovenko S."/>
            <person name="Subramanian E."/>
            <person name="Araus A.J."/>
            <person name="Petzold A."/>
            <person name="Susuki M."/>
            <person name="Suzuki K.-i.T."/>
            <person name="Hayashi T."/>
            <person name="Toyoda A."/>
            <person name="Oliveira C."/>
            <person name="Osipova E."/>
            <person name="Leigh N.D."/>
            <person name="Simon A."/>
            <person name="Yun M.H."/>
        </authorList>
    </citation>
    <scope>NUCLEOTIDE SEQUENCE</scope>
    <source>
        <strain evidence="1">20211129_DDA</strain>
        <tissue evidence="1">Liver</tissue>
    </source>
</reference>
<organism evidence="1 2">
    <name type="scientific">Pleurodeles waltl</name>
    <name type="common">Iberian ribbed newt</name>
    <dbReference type="NCBI Taxonomy" id="8319"/>
    <lineage>
        <taxon>Eukaryota</taxon>
        <taxon>Metazoa</taxon>
        <taxon>Chordata</taxon>
        <taxon>Craniata</taxon>
        <taxon>Vertebrata</taxon>
        <taxon>Euteleostomi</taxon>
        <taxon>Amphibia</taxon>
        <taxon>Batrachia</taxon>
        <taxon>Caudata</taxon>
        <taxon>Salamandroidea</taxon>
        <taxon>Salamandridae</taxon>
        <taxon>Pleurodelinae</taxon>
        <taxon>Pleurodeles</taxon>
    </lineage>
</organism>
<name>A0AAV7SR85_PLEWA</name>
<accession>A0AAV7SR85</accession>
<dbReference type="Proteomes" id="UP001066276">
    <property type="component" value="Chromosome 4_2"/>
</dbReference>